<dbReference type="AlphaFoldDB" id="A0A8J7AMT2"/>
<keyword evidence="3" id="KW-1185">Reference proteome</keyword>
<organism evidence="2 3">
    <name type="scientific">Vasconcelosia minhoensis LEGE 07310</name>
    <dbReference type="NCBI Taxonomy" id="915328"/>
    <lineage>
        <taxon>Bacteria</taxon>
        <taxon>Bacillati</taxon>
        <taxon>Cyanobacteriota</taxon>
        <taxon>Cyanophyceae</taxon>
        <taxon>Nodosilineales</taxon>
        <taxon>Cymatolegaceae</taxon>
        <taxon>Vasconcelosia</taxon>
        <taxon>Vasconcelosia minhoensis</taxon>
    </lineage>
</organism>
<accession>A0A8J7AMT2</accession>
<name>A0A8J7AMT2_9CYAN</name>
<protein>
    <submittedName>
        <fullName evidence="2">Low temperature-induced protein</fullName>
    </submittedName>
</protein>
<feature type="region of interest" description="Disordered" evidence="1">
    <location>
        <begin position="77"/>
        <end position="119"/>
    </location>
</feature>
<dbReference type="Proteomes" id="UP000636505">
    <property type="component" value="Unassembled WGS sequence"/>
</dbReference>
<gene>
    <name evidence="2" type="ORF">IQ241_08650</name>
</gene>
<comment type="caution">
    <text evidence="2">The sequence shown here is derived from an EMBL/GenBank/DDBJ whole genome shotgun (WGS) entry which is preliminary data.</text>
</comment>
<proteinExistence type="predicted"/>
<evidence type="ECO:0000313" key="2">
    <source>
        <dbReference type="EMBL" id="MBE9077364.1"/>
    </source>
</evidence>
<dbReference type="EMBL" id="JADEXG010000016">
    <property type="protein sequence ID" value="MBE9077364.1"/>
    <property type="molecule type" value="Genomic_DNA"/>
</dbReference>
<sequence length="119" mass="12709">MTPLNLSISNLWKNLRVLAIAFTFVLLFFVSAAPALAIGSAPSHPASGEEPLEGVFKESQESVKGGPRKMGEVQKKANEGLNEVQGKANVESMNRPENSSAEAVSEQVQEALESVTGKR</sequence>
<feature type="compositionally biased region" description="Polar residues" evidence="1">
    <location>
        <begin position="91"/>
        <end position="108"/>
    </location>
</feature>
<dbReference type="RefSeq" id="WP_193906058.1">
    <property type="nucleotide sequence ID" value="NZ_JADEXG010000016.1"/>
</dbReference>
<reference evidence="2" key="1">
    <citation type="submission" date="2020-10" db="EMBL/GenBank/DDBJ databases">
        <authorList>
            <person name="Castelo-Branco R."/>
            <person name="Eusebio N."/>
            <person name="Adriana R."/>
            <person name="Vieira A."/>
            <person name="Brugerolle De Fraissinette N."/>
            <person name="Rezende De Castro R."/>
            <person name="Schneider M.P."/>
            <person name="Vasconcelos V."/>
            <person name="Leao P.N."/>
        </authorList>
    </citation>
    <scope>NUCLEOTIDE SEQUENCE</scope>
    <source>
        <strain evidence="2">LEGE 07310</strain>
    </source>
</reference>
<evidence type="ECO:0000313" key="3">
    <source>
        <dbReference type="Proteomes" id="UP000636505"/>
    </source>
</evidence>
<evidence type="ECO:0000256" key="1">
    <source>
        <dbReference type="SAM" id="MobiDB-lite"/>
    </source>
</evidence>